<gene>
    <name evidence="2" type="ORF">P7K49_024800</name>
</gene>
<reference evidence="2 3" key="1">
    <citation type="submission" date="2023-05" db="EMBL/GenBank/DDBJ databases">
        <title>B98-5 Cell Line De Novo Hybrid Assembly: An Optical Mapping Approach.</title>
        <authorList>
            <person name="Kananen K."/>
            <person name="Auerbach J.A."/>
            <person name="Kautto E."/>
            <person name="Blachly J.S."/>
        </authorList>
    </citation>
    <scope>NUCLEOTIDE SEQUENCE [LARGE SCALE GENOMIC DNA]</scope>
    <source>
        <strain evidence="2">B95-8</strain>
        <tissue evidence="2">Cell line</tissue>
    </source>
</reference>
<comment type="caution">
    <text evidence="2">The sequence shown here is derived from an EMBL/GenBank/DDBJ whole genome shotgun (WGS) entry which is preliminary data.</text>
</comment>
<dbReference type="Proteomes" id="UP001266305">
    <property type="component" value="Unassembled WGS sequence"/>
</dbReference>
<dbReference type="EMBL" id="JASSZA010000011">
    <property type="protein sequence ID" value="KAK2099349.1"/>
    <property type="molecule type" value="Genomic_DNA"/>
</dbReference>
<accession>A0ABQ9UQJ2</accession>
<evidence type="ECO:0000313" key="3">
    <source>
        <dbReference type="Proteomes" id="UP001266305"/>
    </source>
</evidence>
<evidence type="ECO:0000313" key="2">
    <source>
        <dbReference type="EMBL" id="KAK2099349.1"/>
    </source>
</evidence>
<sequence>MVARCEGSAGERQEGNRSPSRLPASPGCSAPWVLSPPRPRVTQPGVVRPTFTAPVPPVKPGAGTAKPGAAEVSPSIHRVGSAGGRGLPRAHSGAALEGKGSGHPVTSALPSADFPADAVPTLRLSVVPDFPHSNCREESLSSVASGLLILRLPRCQRGCWPKGCPEAPHPEEARGWSSHSALGAPVPAWNFGEIATEQPALRHSRASQPRTPNLHMQLLF</sequence>
<protein>
    <submittedName>
        <fullName evidence="2">Uncharacterized protein</fullName>
    </submittedName>
</protein>
<organism evidence="2 3">
    <name type="scientific">Saguinus oedipus</name>
    <name type="common">Cotton-top tamarin</name>
    <name type="synonym">Oedipomidas oedipus</name>
    <dbReference type="NCBI Taxonomy" id="9490"/>
    <lineage>
        <taxon>Eukaryota</taxon>
        <taxon>Metazoa</taxon>
        <taxon>Chordata</taxon>
        <taxon>Craniata</taxon>
        <taxon>Vertebrata</taxon>
        <taxon>Euteleostomi</taxon>
        <taxon>Mammalia</taxon>
        <taxon>Eutheria</taxon>
        <taxon>Euarchontoglires</taxon>
        <taxon>Primates</taxon>
        <taxon>Haplorrhini</taxon>
        <taxon>Platyrrhini</taxon>
        <taxon>Cebidae</taxon>
        <taxon>Callitrichinae</taxon>
        <taxon>Saguinus</taxon>
    </lineage>
</organism>
<keyword evidence="3" id="KW-1185">Reference proteome</keyword>
<feature type="region of interest" description="Disordered" evidence="1">
    <location>
        <begin position="1"/>
        <end position="105"/>
    </location>
</feature>
<feature type="compositionally biased region" description="Low complexity" evidence="1">
    <location>
        <begin position="60"/>
        <end position="70"/>
    </location>
</feature>
<name>A0ABQ9UQJ2_SAGOE</name>
<evidence type="ECO:0000256" key="1">
    <source>
        <dbReference type="SAM" id="MobiDB-lite"/>
    </source>
</evidence>
<proteinExistence type="predicted"/>